<organism evidence="1">
    <name type="scientific">uncultured Rubrobacteraceae bacterium</name>
    <dbReference type="NCBI Taxonomy" id="349277"/>
    <lineage>
        <taxon>Bacteria</taxon>
        <taxon>Bacillati</taxon>
        <taxon>Actinomycetota</taxon>
        <taxon>Rubrobacteria</taxon>
        <taxon>Rubrobacterales</taxon>
        <taxon>Rubrobacteraceae</taxon>
        <taxon>environmental samples</taxon>
    </lineage>
</organism>
<reference evidence="1" key="1">
    <citation type="submission" date="2020-02" db="EMBL/GenBank/DDBJ databases">
        <authorList>
            <person name="Meier V. D."/>
        </authorList>
    </citation>
    <scope>NUCLEOTIDE SEQUENCE</scope>
    <source>
        <strain evidence="1">AVDCRST_MAG37</strain>
    </source>
</reference>
<proteinExistence type="predicted"/>
<dbReference type="AlphaFoldDB" id="A0A6J4PYL3"/>
<name>A0A6J4PYL3_9ACTN</name>
<evidence type="ECO:0000313" key="1">
    <source>
        <dbReference type="EMBL" id="CAA9428332.1"/>
    </source>
</evidence>
<gene>
    <name evidence="1" type="ORF">AVDCRST_MAG37-410</name>
</gene>
<sequence>MEDNGYKVVMVVFFTEREVARFVTREQAEWRAKELNDWAQRNPRGYVQYLVRPIAKPGRDE</sequence>
<dbReference type="EMBL" id="CADCVD010000019">
    <property type="protein sequence ID" value="CAA9428332.1"/>
    <property type="molecule type" value="Genomic_DNA"/>
</dbReference>
<accession>A0A6J4PYL3</accession>
<protein>
    <submittedName>
        <fullName evidence="1">Uncharacterized protein</fullName>
    </submittedName>
</protein>